<dbReference type="Proteomes" id="UP001221757">
    <property type="component" value="Unassembled WGS sequence"/>
</dbReference>
<dbReference type="EMBL" id="JARKIE010000001">
    <property type="protein sequence ID" value="KAJ7710522.1"/>
    <property type="molecule type" value="Genomic_DNA"/>
</dbReference>
<sequence length="175" mass="20323">MRRERPTRQVLALPVIFLRIFCLVFHDLSAYQLYRENLEKRDIHRLKRSSMATTLKRIERDINEWEVVIFYNAFERDTYNPSSSVYLSFGVLRDVICQDGGHRDITFARFVPNDNPLFLNTGMKAAQALVRLAPSCRGAEAANGGAECRVANMEIGGYDTFQEMCMWWAWDRESS</sequence>
<proteinExistence type="predicted"/>
<dbReference type="AlphaFoldDB" id="A0AAD7MCG2"/>
<evidence type="ECO:0000313" key="1">
    <source>
        <dbReference type="EMBL" id="KAJ7710522.1"/>
    </source>
</evidence>
<protein>
    <submittedName>
        <fullName evidence="1">Uncharacterized protein</fullName>
    </submittedName>
</protein>
<evidence type="ECO:0000313" key="2">
    <source>
        <dbReference type="Proteomes" id="UP001221757"/>
    </source>
</evidence>
<name>A0AAD7MCG2_MYCRO</name>
<gene>
    <name evidence="1" type="ORF">B0H17DRAFT_1173542</name>
</gene>
<comment type="caution">
    <text evidence="1">The sequence shown here is derived from an EMBL/GenBank/DDBJ whole genome shotgun (WGS) entry which is preliminary data.</text>
</comment>
<organism evidence="1 2">
    <name type="scientific">Mycena rosella</name>
    <name type="common">Pink bonnet</name>
    <name type="synonym">Agaricus rosellus</name>
    <dbReference type="NCBI Taxonomy" id="1033263"/>
    <lineage>
        <taxon>Eukaryota</taxon>
        <taxon>Fungi</taxon>
        <taxon>Dikarya</taxon>
        <taxon>Basidiomycota</taxon>
        <taxon>Agaricomycotina</taxon>
        <taxon>Agaricomycetes</taxon>
        <taxon>Agaricomycetidae</taxon>
        <taxon>Agaricales</taxon>
        <taxon>Marasmiineae</taxon>
        <taxon>Mycenaceae</taxon>
        <taxon>Mycena</taxon>
    </lineage>
</organism>
<accession>A0AAD7MCG2</accession>
<keyword evidence="2" id="KW-1185">Reference proteome</keyword>
<reference evidence="1" key="1">
    <citation type="submission" date="2023-03" db="EMBL/GenBank/DDBJ databases">
        <title>Massive genome expansion in bonnet fungi (Mycena s.s.) driven by repeated elements and novel gene families across ecological guilds.</title>
        <authorList>
            <consortium name="Lawrence Berkeley National Laboratory"/>
            <person name="Harder C.B."/>
            <person name="Miyauchi S."/>
            <person name="Viragh M."/>
            <person name="Kuo A."/>
            <person name="Thoen E."/>
            <person name="Andreopoulos B."/>
            <person name="Lu D."/>
            <person name="Skrede I."/>
            <person name="Drula E."/>
            <person name="Henrissat B."/>
            <person name="Morin E."/>
            <person name="Kohler A."/>
            <person name="Barry K."/>
            <person name="LaButti K."/>
            <person name="Morin E."/>
            <person name="Salamov A."/>
            <person name="Lipzen A."/>
            <person name="Mereny Z."/>
            <person name="Hegedus B."/>
            <person name="Baldrian P."/>
            <person name="Stursova M."/>
            <person name="Weitz H."/>
            <person name="Taylor A."/>
            <person name="Grigoriev I.V."/>
            <person name="Nagy L.G."/>
            <person name="Martin F."/>
            <person name="Kauserud H."/>
        </authorList>
    </citation>
    <scope>NUCLEOTIDE SEQUENCE</scope>
    <source>
        <strain evidence="1">CBHHK067</strain>
    </source>
</reference>